<dbReference type="GO" id="GO:0004479">
    <property type="term" value="F:methionyl-tRNA formyltransferase activity"/>
    <property type="evidence" value="ECO:0007669"/>
    <property type="project" value="UniProtKB-UniRule"/>
</dbReference>
<accession>A0A1M5Q645</accession>
<dbReference type="Pfam" id="PF02911">
    <property type="entry name" value="Formyl_trans_C"/>
    <property type="match status" value="1"/>
</dbReference>
<dbReference type="InterPro" id="IPR001555">
    <property type="entry name" value="GART_AS"/>
</dbReference>
<dbReference type="EMBL" id="FQXH01000007">
    <property type="protein sequence ID" value="SHH09737.1"/>
    <property type="molecule type" value="Genomic_DNA"/>
</dbReference>
<feature type="binding site" evidence="5">
    <location>
        <begin position="109"/>
        <end position="112"/>
    </location>
    <ligand>
        <name>(6S)-5,6,7,8-tetrahydrofolate</name>
        <dbReference type="ChEBI" id="CHEBI:57453"/>
    </ligand>
</feature>
<dbReference type="Gene3D" id="3.40.50.12230">
    <property type="match status" value="1"/>
</dbReference>
<gene>
    <name evidence="5" type="primary">fmt</name>
    <name evidence="8" type="ORF">SAMN02744040_00831</name>
</gene>
<dbReference type="InterPro" id="IPR005793">
    <property type="entry name" value="Formyl_trans_C"/>
</dbReference>
<dbReference type="FunFam" id="3.40.50.12230:FF:000001">
    <property type="entry name" value="Methionyl-tRNA formyltransferase"/>
    <property type="match status" value="1"/>
</dbReference>
<protein>
    <recommendedName>
        <fullName evidence="2 5">Methionyl-tRNA formyltransferase</fullName>
        <ecNumber evidence="2 5">2.1.2.9</ecNumber>
    </recommendedName>
</protein>
<name>A0A1M5Q645_9FIRM</name>
<evidence type="ECO:0000259" key="6">
    <source>
        <dbReference type="Pfam" id="PF00551"/>
    </source>
</evidence>
<dbReference type="PROSITE" id="PS00373">
    <property type="entry name" value="GART"/>
    <property type="match status" value="1"/>
</dbReference>
<dbReference type="InterPro" id="IPR044135">
    <property type="entry name" value="Met-tRNA-FMT_C"/>
</dbReference>
<keyword evidence="9" id="KW-1185">Reference proteome</keyword>
<dbReference type="InterPro" id="IPR005794">
    <property type="entry name" value="Fmt"/>
</dbReference>
<dbReference type="OrthoDB" id="9802815at2"/>
<dbReference type="SUPFAM" id="SSF50486">
    <property type="entry name" value="FMT C-terminal domain-like"/>
    <property type="match status" value="1"/>
</dbReference>
<feature type="domain" description="Formyl transferase C-terminal" evidence="7">
    <location>
        <begin position="204"/>
        <end position="300"/>
    </location>
</feature>
<dbReference type="PANTHER" id="PTHR11138:SF5">
    <property type="entry name" value="METHIONYL-TRNA FORMYLTRANSFERASE, MITOCHONDRIAL"/>
    <property type="match status" value="1"/>
</dbReference>
<evidence type="ECO:0000256" key="4">
    <source>
        <dbReference type="ARBA" id="ARBA00022917"/>
    </source>
</evidence>
<evidence type="ECO:0000313" key="8">
    <source>
        <dbReference type="EMBL" id="SHH09737.1"/>
    </source>
</evidence>
<evidence type="ECO:0000259" key="7">
    <source>
        <dbReference type="Pfam" id="PF02911"/>
    </source>
</evidence>
<dbReference type="STRING" id="1123350.SAMN02744040_00831"/>
<reference evidence="9" key="1">
    <citation type="submission" date="2016-11" db="EMBL/GenBank/DDBJ databases">
        <authorList>
            <person name="Varghese N."/>
            <person name="Submissions S."/>
        </authorList>
    </citation>
    <scope>NUCLEOTIDE SEQUENCE [LARGE SCALE GENOMIC DNA]</scope>
    <source>
        <strain evidence="9">DSM 15285</strain>
    </source>
</reference>
<dbReference type="PANTHER" id="PTHR11138">
    <property type="entry name" value="METHIONYL-TRNA FORMYLTRANSFERASE"/>
    <property type="match status" value="1"/>
</dbReference>
<dbReference type="HAMAP" id="MF_00182">
    <property type="entry name" value="Formyl_trans"/>
    <property type="match status" value="1"/>
</dbReference>
<dbReference type="NCBIfam" id="TIGR00460">
    <property type="entry name" value="fmt"/>
    <property type="match status" value="1"/>
</dbReference>
<evidence type="ECO:0000256" key="1">
    <source>
        <dbReference type="ARBA" id="ARBA00010699"/>
    </source>
</evidence>
<dbReference type="Proteomes" id="UP000242520">
    <property type="component" value="Unassembled WGS sequence"/>
</dbReference>
<dbReference type="CDD" id="cd08646">
    <property type="entry name" value="FMT_core_Met-tRNA-FMT_N"/>
    <property type="match status" value="1"/>
</dbReference>
<evidence type="ECO:0000313" key="9">
    <source>
        <dbReference type="Proteomes" id="UP000242520"/>
    </source>
</evidence>
<dbReference type="SUPFAM" id="SSF53328">
    <property type="entry name" value="Formyltransferase"/>
    <property type="match status" value="1"/>
</dbReference>
<evidence type="ECO:0000256" key="5">
    <source>
        <dbReference type="HAMAP-Rule" id="MF_00182"/>
    </source>
</evidence>
<dbReference type="GO" id="GO:0005829">
    <property type="term" value="C:cytosol"/>
    <property type="evidence" value="ECO:0007669"/>
    <property type="project" value="TreeGrafter"/>
</dbReference>
<dbReference type="CDD" id="cd08704">
    <property type="entry name" value="Met_tRNA_FMT_C"/>
    <property type="match status" value="1"/>
</dbReference>
<organism evidence="8 9">
    <name type="scientific">Tepidibacter thalassicus DSM 15285</name>
    <dbReference type="NCBI Taxonomy" id="1123350"/>
    <lineage>
        <taxon>Bacteria</taxon>
        <taxon>Bacillati</taxon>
        <taxon>Bacillota</taxon>
        <taxon>Clostridia</taxon>
        <taxon>Peptostreptococcales</taxon>
        <taxon>Peptostreptococcaceae</taxon>
        <taxon>Tepidibacter</taxon>
    </lineage>
</organism>
<keyword evidence="3 5" id="KW-0808">Transferase</keyword>
<dbReference type="InterPro" id="IPR036477">
    <property type="entry name" value="Formyl_transf_N_sf"/>
</dbReference>
<sequence>MKAVFMGTPDFAVPSLKVLIEEGIEILGVITQPDKPKGRGKKMSMPPVKEEALKYGIDVYQPKKVKDKEFVEFLKSLNPDIIVVVAFGQILSKEILSIPKYGCINVHASLLPKYRGAAPINWVIINGEKTTGITTMYMDEGLDTGDMILKAEIEIGSEETAGELHDRLCILGGEVLRDTLKLIKENKAPREVQDDSLSCYAPMMDKSLGSIDWNKSAKDIFNLIRGTNPWPSSFTKYKGQTMKVWKSKVLDKKSNEKPGTVLKVDQNGIYVSTKDGILLIEEIQMPGKKRMYVKEYIKGNEIDEKVVLGE</sequence>
<comment type="catalytic activity">
    <reaction evidence="5">
        <text>L-methionyl-tRNA(fMet) + (6R)-10-formyltetrahydrofolate = N-formyl-L-methionyl-tRNA(fMet) + (6S)-5,6,7,8-tetrahydrofolate + H(+)</text>
        <dbReference type="Rhea" id="RHEA:24380"/>
        <dbReference type="Rhea" id="RHEA-COMP:9952"/>
        <dbReference type="Rhea" id="RHEA-COMP:9953"/>
        <dbReference type="ChEBI" id="CHEBI:15378"/>
        <dbReference type="ChEBI" id="CHEBI:57453"/>
        <dbReference type="ChEBI" id="CHEBI:78530"/>
        <dbReference type="ChEBI" id="CHEBI:78844"/>
        <dbReference type="ChEBI" id="CHEBI:195366"/>
        <dbReference type="EC" id="2.1.2.9"/>
    </reaction>
</comment>
<feature type="domain" description="Formyl transferase N-terminal" evidence="6">
    <location>
        <begin position="1"/>
        <end position="176"/>
    </location>
</feature>
<evidence type="ECO:0000256" key="2">
    <source>
        <dbReference type="ARBA" id="ARBA00012261"/>
    </source>
</evidence>
<proteinExistence type="inferred from homology"/>
<dbReference type="EC" id="2.1.2.9" evidence="2 5"/>
<keyword evidence="4 5" id="KW-0648">Protein biosynthesis</keyword>
<comment type="similarity">
    <text evidence="1 5">Belongs to the Fmt family.</text>
</comment>
<evidence type="ECO:0000256" key="3">
    <source>
        <dbReference type="ARBA" id="ARBA00022679"/>
    </source>
</evidence>
<comment type="function">
    <text evidence="5">Attaches a formyl group to the free amino group of methionyl-tRNA(fMet). The formyl group appears to play a dual role in the initiator identity of N-formylmethionyl-tRNA by promoting its recognition by IF2 and preventing the misappropriation of this tRNA by the elongation apparatus.</text>
</comment>
<dbReference type="AlphaFoldDB" id="A0A1M5Q645"/>
<dbReference type="InterPro" id="IPR011034">
    <property type="entry name" value="Formyl_transferase-like_C_sf"/>
</dbReference>
<dbReference type="InterPro" id="IPR002376">
    <property type="entry name" value="Formyl_transf_N"/>
</dbReference>
<dbReference type="InterPro" id="IPR041711">
    <property type="entry name" value="Met-tRNA-FMT_N"/>
</dbReference>
<dbReference type="Pfam" id="PF00551">
    <property type="entry name" value="Formyl_trans_N"/>
    <property type="match status" value="1"/>
</dbReference>
<dbReference type="RefSeq" id="WP_072723927.1">
    <property type="nucleotide sequence ID" value="NZ_FQXH01000007.1"/>
</dbReference>